<proteinExistence type="predicted"/>
<organism evidence="1 2">
    <name type="scientific">Diaporthe vaccinii</name>
    <dbReference type="NCBI Taxonomy" id="105482"/>
    <lineage>
        <taxon>Eukaryota</taxon>
        <taxon>Fungi</taxon>
        <taxon>Dikarya</taxon>
        <taxon>Ascomycota</taxon>
        <taxon>Pezizomycotina</taxon>
        <taxon>Sordariomycetes</taxon>
        <taxon>Sordariomycetidae</taxon>
        <taxon>Diaporthales</taxon>
        <taxon>Diaporthaceae</taxon>
        <taxon>Diaporthe</taxon>
        <taxon>Diaporthe eres species complex</taxon>
    </lineage>
</organism>
<name>A0ABR4FC39_9PEZI</name>
<gene>
    <name evidence="1" type="ORF">FJTKL_10865</name>
</gene>
<comment type="caution">
    <text evidence="1">The sequence shown here is derived from an EMBL/GenBank/DDBJ whole genome shotgun (WGS) entry which is preliminary data.</text>
</comment>
<dbReference type="Proteomes" id="UP001600888">
    <property type="component" value="Unassembled WGS sequence"/>
</dbReference>
<evidence type="ECO:0000313" key="1">
    <source>
        <dbReference type="EMBL" id="KAL2292254.1"/>
    </source>
</evidence>
<keyword evidence="2" id="KW-1185">Reference proteome</keyword>
<accession>A0ABR4FC39</accession>
<dbReference type="EMBL" id="JBAWTH010000004">
    <property type="protein sequence ID" value="KAL2292254.1"/>
    <property type="molecule type" value="Genomic_DNA"/>
</dbReference>
<evidence type="ECO:0008006" key="3">
    <source>
        <dbReference type="Google" id="ProtNLM"/>
    </source>
</evidence>
<protein>
    <recommendedName>
        <fullName evidence="3">DUF3990 domain-containing protein</fullName>
    </recommendedName>
</protein>
<sequence>MDFIFHVDLSTAYVVLRRDFVTSQDSHGSLSSPVGAGFYYSAELANEAARAHCTKEAAKNRSFMSERAVHFEKNGLYMGGCVMRAEDRHRFEVKVKRLRARGSWGAGGSEMTLSERRNGGLKAVEEECEREREGERESERFQVVLVPFSRLCTSSNEVSQ</sequence>
<reference evidence="1 2" key="1">
    <citation type="submission" date="2024-03" db="EMBL/GenBank/DDBJ databases">
        <title>A high-quality draft genome sequence of Diaporthe vaccinii, a causative agent of upright dieback and viscid rot disease in cranberry plants.</title>
        <authorList>
            <person name="Sarrasin M."/>
            <person name="Lang B.F."/>
            <person name="Burger G."/>
        </authorList>
    </citation>
    <scope>NUCLEOTIDE SEQUENCE [LARGE SCALE GENOMIC DNA]</scope>
    <source>
        <strain evidence="1 2">IS7</strain>
    </source>
</reference>
<evidence type="ECO:0000313" key="2">
    <source>
        <dbReference type="Proteomes" id="UP001600888"/>
    </source>
</evidence>